<feature type="disulfide bond" evidence="18">
    <location>
        <begin position="193"/>
        <end position="202"/>
    </location>
</feature>
<dbReference type="InterPro" id="IPR001841">
    <property type="entry name" value="Znf_RING"/>
</dbReference>
<feature type="domain" description="EGF-like" evidence="24">
    <location>
        <begin position="167"/>
        <end position="203"/>
    </location>
</feature>
<comment type="similarity">
    <text evidence="2 20">Belongs to the amiloride-sensitive sodium channel (TC 1.A.6) family.</text>
</comment>
<evidence type="ECO:0000256" key="4">
    <source>
        <dbReference type="ARBA" id="ARBA00022461"/>
    </source>
</evidence>
<feature type="compositionally biased region" description="Acidic residues" evidence="22">
    <location>
        <begin position="889"/>
        <end position="901"/>
    </location>
</feature>
<dbReference type="InterPro" id="IPR036322">
    <property type="entry name" value="WD40_repeat_dom_sf"/>
</dbReference>
<dbReference type="Pfam" id="PF00858">
    <property type="entry name" value="ASC"/>
    <property type="match status" value="1"/>
</dbReference>
<dbReference type="SMART" id="SM00181">
    <property type="entry name" value="EGF"/>
    <property type="match status" value="6"/>
</dbReference>
<evidence type="ECO:0000259" key="24">
    <source>
        <dbReference type="PROSITE" id="PS50026"/>
    </source>
</evidence>
<evidence type="ECO:0000256" key="20">
    <source>
        <dbReference type="RuleBase" id="RU000679"/>
    </source>
</evidence>
<dbReference type="Gene3D" id="2.60.470.10">
    <property type="entry name" value="Acid-sensing ion channels like domains"/>
    <property type="match status" value="1"/>
</dbReference>
<evidence type="ECO:0000256" key="18">
    <source>
        <dbReference type="PROSITE-ProRule" id="PRU00076"/>
    </source>
</evidence>
<feature type="compositionally biased region" description="Low complexity" evidence="22">
    <location>
        <begin position="854"/>
        <end position="865"/>
    </location>
</feature>
<gene>
    <name evidence="26" type="ORF">QR680_008672</name>
</gene>
<dbReference type="PRINTS" id="PR01078">
    <property type="entry name" value="AMINACHANNEL"/>
</dbReference>
<feature type="chain" id="PRO_5041225036" evidence="23">
    <location>
        <begin position="17"/>
        <end position="1408"/>
    </location>
</feature>
<dbReference type="GO" id="GO:0008270">
    <property type="term" value="F:zinc ion binding"/>
    <property type="evidence" value="ECO:0007669"/>
    <property type="project" value="UniProtKB-KW"/>
</dbReference>
<evidence type="ECO:0000256" key="3">
    <source>
        <dbReference type="ARBA" id="ARBA00022448"/>
    </source>
</evidence>
<dbReference type="GO" id="GO:0005509">
    <property type="term" value="F:calcium ion binding"/>
    <property type="evidence" value="ECO:0007669"/>
    <property type="project" value="InterPro"/>
</dbReference>
<keyword evidence="12 20" id="KW-0406">Ion transport</keyword>
<dbReference type="SMART" id="SM00184">
    <property type="entry name" value="RING"/>
    <property type="match status" value="1"/>
</dbReference>
<dbReference type="SUPFAM" id="SSF57196">
    <property type="entry name" value="EGF/Laminin"/>
    <property type="match status" value="4"/>
</dbReference>
<feature type="disulfide bond" evidence="18">
    <location>
        <begin position="234"/>
        <end position="243"/>
    </location>
</feature>
<feature type="compositionally biased region" description="Basic and acidic residues" evidence="22">
    <location>
        <begin position="871"/>
        <end position="888"/>
    </location>
</feature>
<keyword evidence="17 20" id="KW-0407">Ion channel</keyword>
<protein>
    <submittedName>
        <fullName evidence="26">Uncharacterized protein</fullName>
    </submittedName>
</protein>
<keyword evidence="27" id="KW-1185">Reference proteome</keyword>
<keyword evidence="14 18" id="KW-1015">Disulfide bond</keyword>
<accession>A0AA39IIV5</accession>
<feature type="domain" description="EGF-like" evidence="24">
    <location>
        <begin position="204"/>
        <end position="244"/>
    </location>
</feature>
<keyword evidence="9" id="KW-0862">Zinc</keyword>
<dbReference type="Gene3D" id="2.10.25.10">
    <property type="entry name" value="Laminin"/>
    <property type="match status" value="6"/>
</dbReference>
<evidence type="ECO:0000256" key="10">
    <source>
        <dbReference type="ARBA" id="ARBA00022989"/>
    </source>
</evidence>
<evidence type="ECO:0000256" key="21">
    <source>
        <dbReference type="SAM" id="Coils"/>
    </source>
</evidence>
<feature type="disulfide bond" evidence="18">
    <location>
        <begin position="249"/>
        <end position="259"/>
    </location>
</feature>
<dbReference type="InterPro" id="IPR000152">
    <property type="entry name" value="EGF-type_Asp/Asn_hydroxyl_site"/>
</dbReference>
<keyword evidence="3 20" id="KW-0813">Transport</keyword>
<name>A0AA39IIV5_9BILA</name>
<feature type="disulfide bond" evidence="18">
    <location>
        <begin position="355"/>
        <end position="364"/>
    </location>
</feature>
<dbReference type="SMART" id="SM00179">
    <property type="entry name" value="EGF_CA"/>
    <property type="match status" value="4"/>
</dbReference>
<dbReference type="PROSITE" id="PS01186">
    <property type="entry name" value="EGF_2"/>
    <property type="match status" value="3"/>
</dbReference>
<dbReference type="Pfam" id="PF13639">
    <property type="entry name" value="zf-RING_2"/>
    <property type="match status" value="1"/>
</dbReference>
<evidence type="ECO:0000256" key="5">
    <source>
        <dbReference type="ARBA" id="ARBA00022692"/>
    </source>
</evidence>
<evidence type="ECO:0000256" key="19">
    <source>
        <dbReference type="PROSITE-ProRule" id="PRU00175"/>
    </source>
</evidence>
<keyword evidence="8 19" id="KW-0479">Metal-binding</keyword>
<dbReference type="SUPFAM" id="SSF50978">
    <property type="entry name" value="WD40 repeat-like"/>
    <property type="match status" value="1"/>
</dbReference>
<evidence type="ECO:0000256" key="13">
    <source>
        <dbReference type="ARBA" id="ARBA00023136"/>
    </source>
</evidence>
<evidence type="ECO:0000256" key="6">
    <source>
        <dbReference type="ARBA" id="ARBA00022729"/>
    </source>
</evidence>
<evidence type="ECO:0000259" key="25">
    <source>
        <dbReference type="PROSITE" id="PS50089"/>
    </source>
</evidence>
<evidence type="ECO:0000256" key="14">
    <source>
        <dbReference type="ARBA" id="ARBA00023157"/>
    </source>
</evidence>
<evidence type="ECO:0000256" key="11">
    <source>
        <dbReference type="ARBA" id="ARBA00023053"/>
    </source>
</evidence>
<evidence type="ECO:0000313" key="27">
    <source>
        <dbReference type="Proteomes" id="UP001175271"/>
    </source>
</evidence>
<dbReference type="PANTHER" id="PTHR11690">
    <property type="entry name" value="AMILORIDE-SENSITIVE SODIUM CHANNEL-RELATED"/>
    <property type="match status" value="1"/>
</dbReference>
<dbReference type="CDD" id="cd00054">
    <property type="entry name" value="EGF_CA"/>
    <property type="match status" value="4"/>
</dbReference>
<keyword evidence="4 20" id="KW-0894">Sodium channel</keyword>
<feature type="domain" description="EGF-like" evidence="24">
    <location>
        <begin position="321"/>
        <end position="365"/>
    </location>
</feature>
<dbReference type="PROSITE" id="PS00010">
    <property type="entry name" value="ASX_HYDROXYL"/>
    <property type="match status" value="2"/>
</dbReference>
<dbReference type="InterPro" id="IPR018097">
    <property type="entry name" value="EGF_Ca-bd_CS"/>
</dbReference>
<organism evidence="26 27">
    <name type="scientific">Steinernema hermaphroditum</name>
    <dbReference type="NCBI Taxonomy" id="289476"/>
    <lineage>
        <taxon>Eukaryota</taxon>
        <taxon>Metazoa</taxon>
        <taxon>Ecdysozoa</taxon>
        <taxon>Nematoda</taxon>
        <taxon>Chromadorea</taxon>
        <taxon>Rhabditida</taxon>
        <taxon>Tylenchina</taxon>
        <taxon>Panagrolaimomorpha</taxon>
        <taxon>Strongyloidoidea</taxon>
        <taxon>Steinernematidae</taxon>
        <taxon>Steinernema</taxon>
    </lineage>
</organism>
<evidence type="ECO:0000256" key="22">
    <source>
        <dbReference type="SAM" id="MobiDB-lite"/>
    </source>
</evidence>
<dbReference type="Gene3D" id="1.10.287.770">
    <property type="entry name" value="YojJ-like"/>
    <property type="match status" value="1"/>
</dbReference>
<evidence type="ECO:0000256" key="17">
    <source>
        <dbReference type="ARBA" id="ARBA00023303"/>
    </source>
</evidence>
<keyword evidence="18" id="KW-0245">EGF-like domain</keyword>
<evidence type="ECO:0000256" key="8">
    <source>
        <dbReference type="ARBA" id="ARBA00022771"/>
    </source>
</evidence>
<dbReference type="SUPFAM" id="SSF57850">
    <property type="entry name" value="RING/U-box"/>
    <property type="match status" value="1"/>
</dbReference>
<dbReference type="PROSITE" id="PS01187">
    <property type="entry name" value="EGF_CA"/>
    <property type="match status" value="1"/>
</dbReference>
<dbReference type="InterPro" id="IPR000742">
    <property type="entry name" value="EGF"/>
</dbReference>
<dbReference type="PROSITE" id="PS50026">
    <property type="entry name" value="EGF_3"/>
    <property type="match status" value="6"/>
</dbReference>
<dbReference type="Gene3D" id="3.30.40.10">
    <property type="entry name" value="Zinc/RING finger domain, C3HC4 (zinc finger)"/>
    <property type="match status" value="1"/>
</dbReference>
<keyword evidence="8 19" id="KW-0863">Zinc-finger</keyword>
<dbReference type="EMBL" id="JAUCMV010000001">
    <property type="protein sequence ID" value="KAK0424455.1"/>
    <property type="molecule type" value="Genomic_DNA"/>
</dbReference>
<keyword evidence="7" id="KW-0677">Repeat</keyword>
<feature type="disulfide bond" evidence="18">
    <location>
        <begin position="271"/>
        <end position="280"/>
    </location>
</feature>
<dbReference type="PROSITE" id="PS00022">
    <property type="entry name" value="EGF_1"/>
    <property type="match status" value="6"/>
</dbReference>
<dbReference type="InterPro" id="IPR001881">
    <property type="entry name" value="EGF-like_Ca-bd_dom"/>
</dbReference>
<dbReference type="InterPro" id="IPR001873">
    <property type="entry name" value="ENaC"/>
</dbReference>
<feature type="domain" description="EGF-like" evidence="24">
    <location>
        <begin position="111"/>
        <end position="143"/>
    </location>
</feature>
<comment type="caution">
    <text evidence="18">Lacks conserved residue(s) required for the propagation of feature annotation.</text>
</comment>
<feature type="disulfide bond" evidence="18">
    <location>
        <begin position="174"/>
        <end position="191"/>
    </location>
</feature>
<evidence type="ECO:0000256" key="7">
    <source>
        <dbReference type="ARBA" id="ARBA00022737"/>
    </source>
</evidence>
<keyword evidence="13" id="KW-0472">Membrane</keyword>
<dbReference type="InterPro" id="IPR015943">
    <property type="entry name" value="WD40/YVTN_repeat-like_dom_sf"/>
</dbReference>
<feature type="compositionally biased region" description="Polar residues" evidence="22">
    <location>
        <begin position="915"/>
        <end position="924"/>
    </location>
</feature>
<keyword evidence="10" id="KW-1133">Transmembrane helix</keyword>
<keyword evidence="21" id="KW-0175">Coiled coil</keyword>
<feature type="coiled-coil region" evidence="21">
    <location>
        <begin position="1030"/>
        <end position="1064"/>
    </location>
</feature>
<dbReference type="FunFam" id="2.10.25.10:FF:000472">
    <property type="entry name" value="Uncharacterized protein, isoform A"/>
    <property type="match status" value="1"/>
</dbReference>
<proteinExistence type="inferred from homology"/>
<feature type="signal peptide" evidence="23">
    <location>
        <begin position="1"/>
        <end position="16"/>
    </location>
</feature>
<feature type="disulfide bond" evidence="18">
    <location>
        <begin position="133"/>
        <end position="142"/>
    </location>
</feature>
<evidence type="ECO:0000256" key="23">
    <source>
        <dbReference type="SAM" id="SignalP"/>
    </source>
</evidence>
<keyword evidence="6 23" id="KW-0732">Signal</keyword>
<evidence type="ECO:0000256" key="1">
    <source>
        <dbReference type="ARBA" id="ARBA00004141"/>
    </source>
</evidence>
<evidence type="ECO:0000313" key="26">
    <source>
        <dbReference type="EMBL" id="KAK0424455.1"/>
    </source>
</evidence>
<dbReference type="Gene3D" id="2.130.10.10">
    <property type="entry name" value="YVTN repeat-like/Quinoprotein amine dehydrogenase"/>
    <property type="match status" value="1"/>
</dbReference>
<evidence type="ECO:0000256" key="15">
    <source>
        <dbReference type="ARBA" id="ARBA00023180"/>
    </source>
</evidence>
<dbReference type="InterPro" id="IPR013083">
    <property type="entry name" value="Znf_RING/FYVE/PHD"/>
</dbReference>
<feature type="disulfide bond" evidence="18">
    <location>
        <begin position="309"/>
        <end position="318"/>
    </location>
</feature>
<keyword evidence="16 20" id="KW-0739">Sodium transport</keyword>
<reference evidence="26" key="1">
    <citation type="submission" date="2023-06" db="EMBL/GenBank/DDBJ databases">
        <title>Genomic analysis of the entomopathogenic nematode Steinernema hermaphroditum.</title>
        <authorList>
            <person name="Schwarz E.M."/>
            <person name="Heppert J.K."/>
            <person name="Baniya A."/>
            <person name="Schwartz H.T."/>
            <person name="Tan C.-H."/>
            <person name="Antoshechkin I."/>
            <person name="Sternberg P.W."/>
            <person name="Goodrich-Blair H."/>
            <person name="Dillman A.R."/>
        </authorList>
    </citation>
    <scope>NUCLEOTIDE SEQUENCE</scope>
    <source>
        <strain evidence="26">PS9179</strain>
        <tissue evidence="26">Whole animal</tissue>
    </source>
</reference>
<comment type="caution">
    <text evidence="26">The sequence shown here is derived from an EMBL/GenBank/DDBJ whole genome shotgun (WGS) entry which is preliminary data.</text>
</comment>
<feature type="domain" description="RING-type" evidence="25">
    <location>
        <begin position="962"/>
        <end position="1006"/>
    </location>
</feature>
<evidence type="ECO:0000256" key="9">
    <source>
        <dbReference type="ARBA" id="ARBA00022833"/>
    </source>
</evidence>
<dbReference type="GO" id="GO:0015280">
    <property type="term" value="F:ligand-gated sodium channel activity"/>
    <property type="evidence" value="ECO:0007669"/>
    <property type="project" value="TreeGrafter"/>
</dbReference>
<feature type="region of interest" description="Disordered" evidence="22">
    <location>
        <begin position="722"/>
        <end position="746"/>
    </location>
</feature>
<feature type="region of interest" description="Disordered" evidence="22">
    <location>
        <begin position="821"/>
        <end position="952"/>
    </location>
</feature>
<evidence type="ECO:0000256" key="16">
    <source>
        <dbReference type="ARBA" id="ARBA00023201"/>
    </source>
</evidence>
<evidence type="ECO:0000256" key="12">
    <source>
        <dbReference type="ARBA" id="ARBA00023065"/>
    </source>
</evidence>
<comment type="subcellular location">
    <subcellularLocation>
        <location evidence="1">Membrane</location>
        <topology evidence="1">Multi-pass membrane protein</topology>
    </subcellularLocation>
</comment>
<evidence type="ECO:0000256" key="2">
    <source>
        <dbReference type="ARBA" id="ARBA00007193"/>
    </source>
</evidence>
<keyword evidence="15" id="KW-0325">Glycoprotein</keyword>
<feature type="domain" description="EGF-like" evidence="24">
    <location>
        <begin position="283"/>
        <end position="319"/>
    </location>
</feature>
<sequence length="1408" mass="157111">MRLLLTLLLLLTSTSAWWSGFKKAVNGLLGRPGDKDRLPCGEVGFCLNITKDGTGCSRCDCPDGFGEKDCRPHIARCTAEQNRTCGSDHDCTIDDLGKPHCHCHQTNCDAKIDPCSPNPCQNFASCSRDGCKCPSGFKGDFCELPTECDNYKRNDRRSFRSPPPVCTVCMENKCLNNGTCIPTLGGHGFSCMCPYGYEGNLCQNEIPCVLSNPCNHGGECRPDPVDRTRAKCRCLSIWKGERCETYNPCHSVNCVHGNCTVLDVSKAKCLCEPGYTGSNCEIDIDECATRPCLHYGSCTDKVNGYECRCLVGTHGKNCEIDENDCRTEHPHNTKCNITDHGAICHDLLNYYQCSCSPQFTGRNCETPMMIWRAMQSLGADKDEYDKLLHLLYNNPEIVKELLPFVLALQSSENQTMSSWDFEDLFVWASFEGVELDTKKDFVKWHSPVLGNCFTFNHDSQPEKMPLRYAGEQEGFRALMRVRQDEYLDWIDTASLLVFVHSSTDSVFGESLRFQARPGGETSLMISEASFERLGGAYGTCVKDKSEVKSYYYSGEYHIDGCFRSCYQDAVLKSCGCMDPRYPMPRDRSVSPCELPDRYCVMEVTERRGDPSKWQECRCSLPCSNGQFSVRAAHSRFPQETNRCDLLKFGDSRVYKRCLAEMASNETALINVYFPQLIQAYFREEPKMDLNKFVSMLGGLLGVLMGFSFITLAEFVELSSSGSHRRRNMSSRAPHLDPPPSPLENRPMRATRRINLPPEPSVRPRRHPMRVVRHPPLVQNRRFAPMQARNTAITINDYWAPPSSFRRTPGPTSRSHRERMVVIESDSSDSDDSVHPVIADSEDESNHDGDDAEFVSSDSELSVLSEDVSENETSHSDNSENVEDSRMGDETDEDIADHDDNSDIVLEGSIAERSVRASSGESMFDTSADDASAPPTRSLSNVRADTHPAEPEGVPLDVNVHECIVCMSAITSEGSHRAVVLKCGHLFGRACVEQWLRTASKTCPSCKSKAILKDIRLVYARSVSAEDNSELLEAQQRANNLATENIRLMEKNDELEKKLKNALERSVENSGSVIPEHTGIRGLRVYYETKMRKVFPEAQKSVGTMDSAAQFIYTIVSNTKNRLFKPFGVVRVDVQGQCTMGAPCHSKRIRFVCANPLDPDVVASVGDDRTLVTTQFTGTTPSVKSTLNLSVPAWSITWMSNSVVVVGRSDGKVDVLNVQSGDKVPDNGYESVVDEKIPIIYCHYVLTEHTLITITNRACSAYRSGVKYNLIQGLIRSYAFDKYTNKLAVGIDNGGMQYAQYSLQFSARGVVLDDKLNVDIPVTSTRMMHGALFQNSAGGECWALYDEDNRRVYIRDTAKSPKPIHVTVNVPDDVEFSQVLATSIIDDNIPKYRITLVSTSAFCQFLLSC</sequence>
<feature type="domain" description="EGF-like" evidence="24">
    <location>
        <begin position="245"/>
        <end position="281"/>
    </location>
</feature>
<dbReference type="Pfam" id="PF00008">
    <property type="entry name" value="EGF"/>
    <property type="match status" value="2"/>
</dbReference>
<dbReference type="PANTHER" id="PTHR11690:SF177">
    <property type="entry name" value="EGF-LIKE DOMAIN-CONTAINING PROTEIN"/>
    <property type="match status" value="1"/>
</dbReference>
<dbReference type="PROSITE" id="PS50089">
    <property type="entry name" value="ZF_RING_2"/>
    <property type="match status" value="1"/>
</dbReference>
<keyword evidence="5 20" id="KW-0812">Transmembrane</keyword>
<keyword evidence="11" id="KW-0915">Sodium</keyword>
<dbReference type="GO" id="GO:0005886">
    <property type="term" value="C:plasma membrane"/>
    <property type="evidence" value="ECO:0007669"/>
    <property type="project" value="TreeGrafter"/>
</dbReference>
<dbReference type="Proteomes" id="UP001175271">
    <property type="component" value="Unassembled WGS sequence"/>
</dbReference>